<dbReference type="InterPro" id="IPR028098">
    <property type="entry name" value="Glyco_trans_4-like_N"/>
</dbReference>
<dbReference type="InterPro" id="IPR050194">
    <property type="entry name" value="Glycosyltransferase_grp1"/>
</dbReference>
<name>A0ABP6CGL8_9ACTN</name>
<gene>
    <name evidence="4" type="ORF">GCM10009863_29090</name>
</gene>
<evidence type="ECO:0000313" key="5">
    <source>
        <dbReference type="Proteomes" id="UP001501447"/>
    </source>
</evidence>
<dbReference type="EMBL" id="BAAARJ010000008">
    <property type="protein sequence ID" value="GAA2613541.1"/>
    <property type="molecule type" value="Genomic_DNA"/>
</dbReference>
<sequence length="384" mass="40145">MLHFSQPVGGGVAQVVTDLARAQSADGIRAVVACPPGGELGEAAKAVGAEVLPWPAGRAPGPRLPAEVAGAARIIGRLGPDIVHTHSAKAGLAGRLAVRGLVPTVHQPHAWSFEAVSGPAHTLALRWERFATRWTARMVCVSEDERRRGQEAGVRARWEVVHNGIDLERFPATGTQATAAVRARARAGLPALDRLPPGAPLAVCVGRLCVQKGQDLLLRVWPEVAARVPGARLALVGDGPERRALGRAAPDGVLFAGAVADPVPWYQAADLVVAPSRWEGMALAPLEAMACGRTVVSTDISGARESLPPDPHPATLVPPGDGESLAAALTALLADPRLCDALGRKAEESVRTTYDVRRTAAAVAAVYRGLLGLPQPEHRECARP</sequence>
<organism evidence="4 5">
    <name type="scientific">Streptomyces axinellae</name>
    <dbReference type="NCBI Taxonomy" id="552788"/>
    <lineage>
        <taxon>Bacteria</taxon>
        <taxon>Bacillati</taxon>
        <taxon>Actinomycetota</taxon>
        <taxon>Actinomycetes</taxon>
        <taxon>Kitasatosporales</taxon>
        <taxon>Streptomycetaceae</taxon>
        <taxon>Streptomyces</taxon>
    </lineage>
</organism>
<keyword evidence="2" id="KW-0808">Transferase</keyword>
<dbReference type="Gene3D" id="3.40.50.2000">
    <property type="entry name" value="Glycogen Phosphorylase B"/>
    <property type="match status" value="2"/>
</dbReference>
<dbReference type="Proteomes" id="UP001501447">
    <property type="component" value="Unassembled WGS sequence"/>
</dbReference>
<dbReference type="PANTHER" id="PTHR45947:SF3">
    <property type="entry name" value="SULFOQUINOVOSYL TRANSFERASE SQD2"/>
    <property type="match status" value="1"/>
</dbReference>
<feature type="domain" description="Glycosyltransferase subfamily 4-like N-terminal" evidence="3">
    <location>
        <begin position="10"/>
        <end position="169"/>
    </location>
</feature>
<dbReference type="Pfam" id="PF13439">
    <property type="entry name" value="Glyco_transf_4"/>
    <property type="match status" value="1"/>
</dbReference>
<dbReference type="PANTHER" id="PTHR45947">
    <property type="entry name" value="SULFOQUINOVOSYL TRANSFERASE SQD2"/>
    <property type="match status" value="1"/>
</dbReference>
<evidence type="ECO:0000256" key="2">
    <source>
        <dbReference type="ARBA" id="ARBA00022679"/>
    </source>
</evidence>
<evidence type="ECO:0000313" key="4">
    <source>
        <dbReference type="EMBL" id="GAA2613541.1"/>
    </source>
</evidence>
<reference evidence="5" key="1">
    <citation type="journal article" date="2019" name="Int. J. Syst. Evol. Microbiol.">
        <title>The Global Catalogue of Microorganisms (GCM) 10K type strain sequencing project: providing services to taxonomists for standard genome sequencing and annotation.</title>
        <authorList>
            <consortium name="The Broad Institute Genomics Platform"/>
            <consortium name="The Broad Institute Genome Sequencing Center for Infectious Disease"/>
            <person name="Wu L."/>
            <person name="Ma J."/>
        </authorList>
    </citation>
    <scope>NUCLEOTIDE SEQUENCE [LARGE SCALE GENOMIC DNA]</scope>
    <source>
        <strain evidence="5">JCM 16373</strain>
    </source>
</reference>
<comment type="caution">
    <text evidence="4">The sequence shown here is derived from an EMBL/GenBank/DDBJ whole genome shotgun (WGS) entry which is preliminary data.</text>
</comment>
<evidence type="ECO:0000256" key="1">
    <source>
        <dbReference type="ARBA" id="ARBA00022676"/>
    </source>
</evidence>
<dbReference type="SUPFAM" id="SSF53756">
    <property type="entry name" value="UDP-Glycosyltransferase/glycogen phosphorylase"/>
    <property type="match status" value="1"/>
</dbReference>
<dbReference type="Pfam" id="PF13692">
    <property type="entry name" value="Glyco_trans_1_4"/>
    <property type="match status" value="1"/>
</dbReference>
<proteinExistence type="predicted"/>
<keyword evidence="5" id="KW-1185">Reference proteome</keyword>
<protein>
    <submittedName>
        <fullName evidence="4">Glycosyltransferase</fullName>
    </submittedName>
</protein>
<evidence type="ECO:0000259" key="3">
    <source>
        <dbReference type="Pfam" id="PF13439"/>
    </source>
</evidence>
<keyword evidence="1" id="KW-0328">Glycosyltransferase</keyword>
<accession>A0ABP6CGL8</accession>